<accession>M7P3N0</accession>
<protein>
    <submittedName>
        <fullName evidence="2">Uncharacterized protein</fullName>
    </submittedName>
</protein>
<evidence type="ECO:0000313" key="3">
    <source>
        <dbReference type="Proteomes" id="UP000011958"/>
    </source>
</evidence>
<dbReference type="OrthoDB" id="5345685at2759"/>
<dbReference type="EMBL" id="AFWA02000010">
    <property type="protein sequence ID" value="EMR08455.1"/>
    <property type="molecule type" value="Genomic_DNA"/>
</dbReference>
<dbReference type="Proteomes" id="UP000011958">
    <property type="component" value="Unassembled WGS sequence"/>
</dbReference>
<keyword evidence="3" id="KW-1185">Reference proteome</keyword>
<dbReference type="HOGENOM" id="CLU_600083_0_0_1"/>
<comment type="caution">
    <text evidence="2">The sequence shown here is derived from an EMBL/GenBank/DDBJ whole genome shotgun (WGS) entry which is preliminary data.</text>
</comment>
<reference evidence="3" key="1">
    <citation type="journal article" date="2016" name="Nat. Commun.">
        <title>Genome analysis of three Pneumocystis species reveals adaptation mechanisms to life exclusively in mammalian hosts.</title>
        <authorList>
            <person name="Ma L."/>
            <person name="Chen Z."/>
            <person name="Huang D.W."/>
            <person name="Kutty G."/>
            <person name="Ishihara M."/>
            <person name="Wang H."/>
            <person name="Abouelleil A."/>
            <person name="Bishop L."/>
            <person name="Davey E."/>
            <person name="Deng R."/>
            <person name="Deng X."/>
            <person name="Fan L."/>
            <person name="Fantoni G."/>
            <person name="Fitzgerald M."/>
            <person name="Gogineni E."/>
            <person name="Goldberg J.M."/>
            <person name="Handley G."/>
            <person name="Hu X."/>
            <person name="Huber C."/>
            <person name="Jiao X."/>
            <person name="Jones K."/>
            <person name="Levin J.Z."/>
            <person name="Liu Y."/>
            <person name="Macdonald P."/>
            <person name="Melnikov A."/>
            <person name="Raley C."/>
            <person name="Sassi M."/>
            <person name="Sherman B.T."/>
            <person name="Song X."/>
            <person name="Sykes S."/>
            <person name="Tran B."/>
            <person name="Walsh L."/>
            <person name="Xia Y."/>
            <person name="Yang J."/>
            <person name="Young S."/>
            <person name="Zeng Q."/>
            <person name="Zheng X."/>
            <person name="Stephens R."/>
            <person name="Nusbaum C."/>
            <person name="Birren B.W."/>
            <person name="Azadi P."/>
            <person name="Lempicki R.A."/>
            <person name="Cuomo C.A."/>
            <person name="Kovacs J.A."/>
        </authorList>
    </citation>
    <scope>NUCLEOTIDE SEQUENCE [LARGE SCALE GENOMIC DNA]</scope>
    <source>
        <strain evidence="3">B123</strain>
    </source>
</reference>
<evidence type="ECO:0000256" key="1">
    <source>
        <dbReference type="SAM" id="MobiDB-lite"/>
    </source>
</evidence>
<evidence type="ECO:0000313" key="2">
    <source>
        <dbReference type="EMBL" id="EMR08455.1"/>
    </source>
</evidence>
<gene>
    <name evidence="2" type="ORF">PNEG_03285</name>
</gene>
<dbReference type="AlphaFoldDB" id="M7P3N0"/>
<sequence>MPYLNSSSLFEKDRISQTYVPRFVKPSNSRYSNISTQCLQISDKTSDFSIVQHNWKLSNLADVSSTDKINNLRVSTGSFVGGQIVSDRFDKLYASSPMPKLVNAAYFKLSNSLPCGESETSSVLKTATFSLGISEKIVQNSCHIIQQKQITHNAGPVKTCFGSSDFSSKFKKCDDSCNLLGKNDLNSISQNNQNVNIQKYNDHLKTLKRPSYLPPLKKVNTKYINLDSEKNIKNICNTESFSDVSKMDEIKYSSTKGIPYEQNPLAKNDFKVPFSGLFKTGINSQGSCVTNEPKCSAVSSYNDLSPEDISGNGKDNKSKEIYRRKGKKKSNGKAFNKSLTKRAPFSLTENELKNLSIFGGYISEEKLKRKRRPPRKWWLVSSNYSCDSSEKDKTFLTLEKKNGNSKLRSVKIENDRHICSNTMKLTGKHIYNSRAYAGNKQVNPNTVTINAYDFSD</sequence>
<feature type="region of interest" description="Disordered" evidence="1">
    <location>
        <begin position="306"/>
        <end position="335"/>
    </location>
</feature>
<organism evidence="2 3">
    <name type="scientific">Pneumocystis murina (strain B123)</name>
    <name type="common">Mouse pneumocystis pneumonia agent</name>
    <name type="synonym">Pneumocystis carinii f. sp. muris</name>
    <dbReference type="NCBI Taxonomy" id="1069680"/>
    <lineage>
        <taxon>Eukaryota</taxon>
        <taxon>Fungi</taxon>
        <taxon>Dikarya</taxon>
        <taxon>Ascomycota</taxon>
        <taxon>Taphrinomycotina</taxon>
        <taxon>Pneumocystomycetes</taxon>
        <taxon>Pneumocystaceae</taxon>
        <taxon>Pneumocystis</taxon>
    </lineage>
</organism>
<name>M7P3N0_PNEMU</name>
<dbReference type="VEuPathDB" id="FungiDB:PNEG_03285"/>
<feature type="compositionally biased region" description="Basic and acidic residues" evidence="1">
    <location>
        <begin position="314"/>
        <end position="323"/>
    </location>
</feature>
<dbReference type="GeneID" id="19896972"/>
<dbReference type="RefSeq" id="XP_007875358.1">
    <property type="nucleotide sequence ID" value="XM_007877167.1"/>
</dbReference>
<proteinExistence type="predicted"/>